<keyword evidence="8 17" id="KW-0472">Membrane</keyword>
<name>A0A173W5K5_9ACTN</name>
<accession>A0A173W5K5</accession>
<dbReference type="GO" id="GO:0009252">
    <property type="term" value="P:peptidoglycan biosynthetic process"/>
    <property type="evidence" value="ECO:0007669"/>
    <property type="project" value="UniProtKB-KW"/>
</dbReference>
<keyword evidence="7 17" id="KW-1133">Transmembrane helix</keyword>
<sequence length="408" mass="43868">MDFSPADLFRSTKTGSRSSLDRVNKQLSASRGTFRQKVHIGVLVATVALVAYGAIIIWSASQFKADASFSRHLLGIGIGAVLAVLVWRTDLRGISNFSTALLVIDLIVIFSPKIPGLSYTGGLGMTGWIKIPGIGLTFQPVELAKLITIFFIATLGSQYNGRIDTVRDYVKLCGMLSIPFLAVVAMGDLGSGLVVLVSGAIVICMSGARREWVLSTLALLVGLVALVLALDSVFDSLLGHDVLIKQYQMNRLTVFIDPDNADSDDAYNLQQSLIAVGSGGFFGKGLGHATQSAGGFLPEFHTDFVFAFLSETFGFCGSFLLLCLYVLLIFSTIRVAFKCESLFLRLSCVGIVGMWAFQTFENIGMCIGIMPITGIPLPFISFGSSSMMIQLLTVGIVQSIWRHRSGAA</sequence>
<evidence type="ECO:0000256" key="5">
    <source>
        <dbReference type="ARBA" id="ARBA00022960"/>
    </source>
</evidence>
<comment type="function">
    <text evidence="16">Peptidoglycan polymerase that is essential for cell division.</text>
</comment>
<evidence type="ECO:0000256" key="10">
    <source>
        <dbReference type="ARBA" id="ARBA00033270"/>
    </source>
</evidence>
<feature type="transmembrane region" description="Helical" evidence="17">
    <location>
        <begin position="94"/>
        <end position="111"/>
    </location>
</feature>
<keyword evidence="2" id="KW-0328">Glycosyltransferase</keyword>
<keyword evidence="3" id="KW-0808">Transferase</keyword>
<keyword evidence="4 17" id="KW-0812">Transmembrane</keyword>
<evidence type="ECO:0000256" key="12">
    <source>
        <dbReference type="ARBA" id="ARBA00041185"/>
    </source>
</evidence>
<feature type="transmembrane region" description="Helical" evidence="17">
    <location>
        <begin position="212"/>
        <end position="230"/>
    </location>
</feature>
<comment type="catalytic activity">
    <reaction evidence="15">
        <text>[GlcNAc-(1-&gt;4)-Mur2Ac(oyl-L-Ala-gamma-D-Glu-L-Lys-D-Ala-D-Ala)](n)-di-trans,octa-cis-undecaprenyl diphosphate + beta-D-GlcNAc-(1-&gt;4)-Mur2Ac(oyl-L-Ala-gamma-D-Glu-L-Lys-D-Ala-D-Ala)-di-trans,octa-cis-undecaprenyl diphosphate = [GlcNAc-(1-&gt;4)-Mur2Ac(oyl-L-Ala-gamma-D-Glu-L-Lys-D-Ala-D-Ala)](n+1)-di-trans,octa-cis-undecaprenyl diphosphate + di-trans,octa-cis-undecaprenyl diphosphate + H(+)</text>
        <dbReference type="Rhea" id="RHEA:23708"/>
        <dbReference type="Rhea" id="RHEA-COMP:9602"/>
        <dbReference type="Rhea" id="RHEA-COMP:9603"/>
        <dbReference type="ChEBI" id="CHEBI:15378"/>
        <dbReference type="ChEBI" id="CHEBI:58405"/>
        <dbReference type="ChEBI" id="CHEBI:60033"/>
        <dbReference type="ChEBI" id="CHEBI:78435"/>
        <dbReference type="EC" id="2.4.99.28"/>
    </reaction>
</comment>
<organism evidence="18 19">
    <name type="scientific">Collinsella aerofaciens</name>
    <dbReference type="NCBI Taxonomy" id="74426"/>
    <lineage>
        <taxon>Bacteria</taxon>
        <taxon>Bacillati</taxon>
        <taxon>Actinomycetota</taxon>
        <taxon>Coriobacteriia</taxon>
        <taxon>Coriobacteriales</taxon>
        <taxon>Coriobacteriaceae</taxon>
        <taxon>Collinsella</taxon>
    </lineage>
</organism>
<dbReference type="PANTHER" id="PTHR30474">
    <property type="entry name" value="CELL CYCLE PROTEIN"/>
    <property type="match status" value="1"/>
</dbReference>
<evidence type="ECO:0000256" key="7">
    <source>
        <dbReference type="ARBA" id="ARBA00022989"/>
    </source>
</evidence>
<comment type="subcellular location">
    <subcellularLocation>
        <location evidence="1">Membrane</location>
        <topology evidence="1">Multi-pass membrane protein</topology>
    </subcellularLocation>
</comment>
<feature type="transmembrane region" description="Helical" evidence="17">
    <location>
        <begin position="180"/>
        <end position="205"/>
    </location>
</feature>
<dbReference type="GO" id="GO:0015648">
    <property type="term" value="F:lipid-linked peptidoglycan transporter activity"/>
    <property type="evidence" value="ECO:0007669"/>
    <property type="project" value="TreeGrafter"/>
</dbReference>
<evidence type="ECO:0000256" key="6">
    <source>
        <dbReference type="ARBA" id="ARBA00022984"/>
    </source>
</evidence>
<proteinExistence type="inferred from homology"/>
<dbReference type="Proteomes" id="UP000095468">
    <property type="component" value="Unassembled WGS sequence"/>
</dbReference>
<dbReference type="EC" id="2.4.99.28" evidence="14"/>
<feature type="transmembrane region" description="Helical" evidence="17">
    <location>
        <begin position="69"/>
        <end position="87"/>
    </location>
</feature>
<reference evidence="18 19" key="1">
    <citation type="submission" date="2015-09" db="EMBL/GenBank/DDBJ databases">
        <authorList>
            <consortium name="Pathogen Informatics"/>
        </authorList>
    </citation>
    <scope>NUCLEOTIDE SEQUENCE [LARGE SCALE GENOMIC DNA]</scope>
    <source>
        <strain evidence="18 19">2789STDY5608823</strain>
    </source>
</reference>
<evidence type="ECO:0000256" key="15">
    <source>
        <dbReference type="ARBA" id="ARBA00049902"/>
    </source>
</evidence>
<dbReference type="GO" id="GO:0032153">
    <property type="term" value="C:cell division site"/>
    <property type="evidence" value="ECO:0007669"/>
    <property type="project" value="TreeGrafter"/>
</dbReference>
<evidence type="ECO:0000256" key="14">
    <source>
        <dbReference type="ARBA" id="ARBA00044770"/>
    </source>
</evidence>
<dbReference type="AlphaFoldDB" id="A0A173W5K5"/>
<evidence type="ECO:0000256" key="11">
    <source>
        <dbReference type="ARBA" id="ARBA00038053"/>
    </source>
</evidence>
<keyword evidence="5" id="KW-0133">Cell shape</keyword>
<comment type="similarity">
    <text evidence="11">Belongs to the SEDS family. FtsW subfamily.</text>
</comment>
<dbReference type="GO" id="GO:0051301">
    <property type="term" value="P:cell division"/>
    <property type="evidence" value="ECO:0007669"/>
    <property type="project" value="InterPro"/>
</dbReference>
<dbReference type="EMBL" id="CYYP01000001">
    <property type="protein sequence ID" value="CUN34771.1"/>
    <property type="molecule type" value="Genomic_DNA"/>
</dbReference>
<evidence type="ECO:0000256" key="3">
    <source>
        <dbReference type="ARBA" id="ARBA00022679"/>
    </source>
</evidence>
<evidence type="ECO:0000256" key="16">
    <source>
        <dbReference type="ARBA" id="ARBA00049966"/>
    </source>
</evidence>
<dbReference type="GO" id="GO:0005886">
    <property type="term" value="C:plasma membrane"/>
    <property type="evidence" value="ECO:0007669"/>
    <property type="project" value="TreeGrafter"/>
</dbReference>
<evidence type="ECO:0000313" key="18">
    <source>
        <dbReference type="EMBL" id="CUN34771.1"/>
    </source>
</evidence>
<dbReference type="Pfam" id="PF01098">
    <property type="entry name" value="FTSW_RODA_SPOVE"/>
    <property type="match status" value="1"/>
</dbReference>
<evidence type="ECO:0000256" key="8">
    <source>
        <dbReference type="ARBA" id="ARBA00023136"/>
    </source>
</evidence>
<evidence type="ECO:0000256" key="13">
    <source>
        <dbReference type="ARBA" id="ARBA00041418"/>
    </source>
</evidence>
<feature type="transmembrane region" description="Helical" evidence="17">
    <location>
        <begin position="380"/>
        <end position="401"/>
    </location>
</feature>
<dbReference type="RefSeq" id="WP_055285114.1">
    <property type="nucleotide sequence ID" value="NZ_CYYP01000001.1"/>
</dbReference>
<evidence type="ECO:0000256" key="17">
    <source>
        <dbReference type="SAM" id="Phobius"/>
    </source>
</evidence>
<keyword evidence="6" id="KW-0573">Peptidoglycan synthesis</keyword>
<evidence type="ECO:0000313" key="19">
    <source>
        <dbReference type="Proteomes" id="UP000095468"/>
    </source>
</evidence>
<feature type="transmembrane region" description="Helical" evidence="17">
    <location>
        <begin position="40"/>
        <end position="63"/>
    </location>
</feature>
<evidence type="ECO:0000256" key="2">
    <source>
        <dbReference type="ARBA" id="ARBA00022676"/>
    </source>
</evidence>
<evidence type="ECO:0000256" key="9">
    <source>
        <dbReference type="ARBA" id="ARBA00032370"/>
    </source>
</evidence>
<dbReference type="GO" id="GO:0008955">
    <property type="term" value="F:peptidoglycan glycosyltransferase activity"/>
    <property type="evidence" value="ECO:0007669"/>
    <property type="project" value="UniProtKB-EC"/>
</dbReference>
<evidence type="ECO:0000256" key="1">
    <source>
        <dbReference type="ARBA" id="ARBA00004141"/>
    </source>
</evidence>
<feature type="transmembrane region" description="Helical" evidence="17">
    <location>
        <begin position="304"/>
        <end position="330"/>
    </location>
</feature>
<gene>
    <name evidence="18" type="primary">mrdB</name>
    <name evidence="18" type="ORF">ERS852381_00028</name>
</gene>
<protein>
    <recommendedName>
        <fullName evidence="12">Probable peptidoglycan glycosyltransferase FtsW</fullName>
        <ecNumber evidence="14">2.4.99.28</ecNumber>
    </recommendedName>
    <alternativeName>
        <fullName evidence="13">Cell division protein FtsW</fullName>
    </alternativeName>
    <alternativeName>
        <fullName evidence="10">Cell wall polymerase</fullName>
    </alternativeName>
    <alternativeName>
        <fullName evidence="9">Peptidoglycan polymerase</fullName>
    </alternativeName>
</protein>
<feature type="transmembrane region" description="Helical" evidence="17">
    <location>
        <begin position="342"/>
        <end position="360"/>
    </location>
</feature>
<dbReference type="PANTHER" id="PTHR30474:SF2">
    <property type="entry name" value="PEPTIDOGLYCAN GLYCOSYLTRANSFERASE FTSW-RELATED"/>
    <property type="match status" value="1"/>
</dbReference>
<evidence type="ECO:0000256" key="4">
    <source>
        <dbReference type="ARBA" id="ARBA00022692"/>
    </source>
</evidence>
<dbReference type="InterPro" id="IPR001182">
    <property type="entry name" value="FtsW/RodA"/>
</dbReference>
<dbReference type="GO" id="GO:0008360">
    <property type="term" value="P:regulation of cell shape"/>
    <property type="evidence" value="ECO:0007669"/>
    <property type="project" value="UniProtKB-KW"/>
</dbReference>